<dbReference type="EMBL" id="JAGQHS010000357">
    <property type="protein sequence ID" value="MCA9759471.1"/>
    <property type="molecule type" value="Genomic_DNA"/>
</dbReference>
<evidence type="ECO:0000313" key="1">
    <source>
        <dbReference type="EMBL" id="MCA9759471.1"/>
    </source>
</evidence>
<sequence>MKTNMTTLFWSGLAAGWPQILRRDQGSVAKDALAVRSLSRLSLPVSLFPGRLLHQLSLPGLLLPALLLQLFLLSGCSDDYAGEEWRLGEEDKIRALGVVIEPPEAAPGETVDVTLHWYDPRPAATQIDWQVALEFDPGNYGVDPVERRFVDLNGAGVPKSTTDSGDGFFTQTFSFQVPDSVLVWSPAVSTLMQADEVEVVAEAFAEWADPTPAGWNAFLSSLTAEDLASMDPESADVIRSISDLFAAQIRFHASIEHGSTVEATRTLTVRYSSALGSKNVNENTEVASLYLVGIPGYDVVWSERDEYEGRMKWTEVAIDDEVHASVSDSLQGGWTYYLVCDGLAQSYGSPYADGAELEELIGYRWFRFRAADPTSDQPFFVTDMGDDADVYDLDEAVRIEPSKGERYRVCVVLRDERPEWARYQASPGQRVVLADILFE</sequence>
<gene>
    <name evidence="1" type="ORF">KDA27_26995</name>
</gene>
<reference evidence="1" key="2">
    <citation type="journal article" date="2021" name="Microbiome">
        <title>Successional dynamics and alternative stable states in a saline activated sludge microbial community over 9 years.</title>
        <authorList>
            <person name="Wang Y."/>
            <person name="Ye J."/>
            <person name="Ju F."/>
            <person name="Liu L."/>
            <person name="Boyd J.A."/>
            <person name="Deng Y."/>
            <person name="Parks D.H."/>
            <person name="Jiang X."/>
            <person name="Yin X."/>
            <person name="Woodcroft B.J."/>
            <person name="Tyson G.W."/>
            <person name="Hugenholtz P."/>
            <person name="Polz M.F."/>
            <person name="Zhang T."/>
        </authorList>
    </citation>
    <scope>NUCLEOTIDE SEQUENCE</scope>
    <source>
        <strain evidence="1">HKST-UBA02</strain>
    </source>
</reference>
<dbReference type="Proteomes" id="UP000739538">
    <property type="component" value="Unassembled WGS sequence"/>
</dbReference>
<comment type="caution">
    <text evidence="1">The sequence shown here is derived from an EMBL/GenBank/DDBJ whole genome shotgun (WGS) entry which is preliminary data.</text>
</comment>
<reference evidence="1" key="1">
    <citation type="submission" date="2020-04" db="EMBL/GenBank/DDBJ databases">
        <authorList>
            <person name="Zhang T."/>
        </authorList>
    </citation>
    <scope>NUCLEOTIDE SEQUENCE</scope>
    <source>
        <strain evidence="1">HKST-UBA02</strain>
    </source>
</reference>
<protein>
    <submittedName>
        <fullName evidence="1">Uncharacterized protein</fullName>
    </submittedName>
</protein>
<proteinExistence type="predicted"/>
<dbReference type="AlphaFoldDB" id="A0A956SGP0"/>
<accession>A0A956SGP0</accession>
<evidence type="ECO:0000313" key="2">
    <source>
        <dbReference type="Proteomes" id="UP000739538"/>
    </source>
</evidence>
<organism evidence="1 2">
    <name type="scientific">Eiseniibacteriota bacterium</name>
    <dbReference type="NCBI Taxonomy" id="2212470"/>
    <lineage>
        <taxon>Bacteria</taxon>
        <taxon>Candidatus Eiseniibacteriota</taxon>
    </lineage>
</organism>
<name>A0A956SGP0_UNCEI</name>